<feature type="region of interest" description="Disordered" evidence="1">
    <location>
        <begin position="1"/>
        <end position="22"/>
    </location>
</feature>
<protein>
    <recommendedName>
        <fullName evidence="4">EcsC family protein</fullName>
    </recommendedName>
</protein>
<accession>G7H6N0</accession>
<reference evidence="2 3" key="1">
    <citation type="submission" date="2011-11" db="EMBL/GenBank/DDBJ databases">
        <title>Whole genome shotgun sequence of Gordonia araii NBRC 100433.</title>
        <authorList>
            <person name="Yoshida Y."/>
            <person name="Hosoyama A."/>
            <person name="Tsuchikane K."/>
            <person name="Katsumata H."/>
            <person name="Yamazaki S."/>
            <person name="Fujita N."/>
        </authorList>
    </citation>
    <scope>NUCLEOTIDE SEQUENCE [LARGE SCALE GENOMIC DNA]</scope>
    <source>
        <strain evidence="2 3">NBRC 100433</strain>
    </source>
</reference>
<dbReference type="AlphaFoldDB" id="G7H6N0"/>
<organism evidence="2 3">
    <name type="scientific">Gordonia araii NBRC 100433</name>
    <dbReference type="NCBI Taxonomy" id="1073574"/>
    <lineage>
        <taxon>Bacteria</taxon>
        <taxon>Bacillati</taxon>
        <taxon>Actinomycetota</taxon>
        <taxon>Actinomycetes</taxon>
        <taxon>Mycobacteriales</taxon>
        <taxon>Gordoniaceae</taxon>
        <taxon>Gordonia</taxon>
    </lineage>
</organism>
<evidence type="ECO:0000313" key="3">
    <source>
        <dbReference type="Proteomes" id="UP000035088"/>
    </source>
</evidence>
<dbReference type="RefSeq" id="WP_007323580.1">
    <property type="nucleotide sequence ID" value="NZ_BAEE01000076.1"/>
</dbReference>
<dbReference type="STRING" id="1073574.GOARA_076_00150"/>
<keyword evidence="3" id="KW-1185">Reference proteome</keyword>
<dbReference type="EMBL" id="BAEE01000076">
    <property type="protein sequence ID" value="GAB11505.1"/>
    <property type="molecule type" value="Genomic_DNA"/>
</dbReference>
<evidence type="ECO:0008006" key="4">
    <source>
        <dbReference type="Google" id="ProtNLM"/>
    </source>
</evidence>
<comment type="caution">
    <text evidence="2">The sequence shown here is derived from an EMBL/GenBank/DDBJ whole genome shotgun (WGS) entry which is preliminary data.</text>
</comment>
<dbReference type="Proteomes" id="UP000035088">
    <property type="component" value="Unassembled WGS sequence"/>
</dbReference>
<evidence type="ECO:0000313" key="2">
    <source>
        <dbReference type="EMBL" id="GAB11505.1"/>
    </source>
</evidence>
<name>G7H6N0_9ACTN</name>
<evidence type="ECO:0000256" key="1">
    <source>
        <dbReference type="SAM" id="MobiDB-lite"/>
    </source>
</evidence>
<sequence>MAKRNKALPAPSNTDDAYGANGFEHPKPPAHAIGAADKMLRRAQRLQGPAVAKYVNKIRAAHPDESPAQIIERLEKQYLLAVTGSGGAVGATAAVPGVGTVAALSAVAGESLFFLEASALLALAIAEVHGVDPDDQHRRESLVLSVALGEEGLTALGKLVGSGRSTALKQLSSSAIPGVNVSAFNQRMLNKVMRKFALKRAPVIVGKLLPAGIGAGIGAVGNRALGKKIIANSREAFGPPPRRWPTSSIIDGTLADEGALPAPVQQLPTRR</sequence>
<proteinExistence type="predicted"/>
<gene>
    <name evidence="2" type="ORF">GOARA_076_00150</name>
</gene>